<dbReference type="RefSeq" id="XP_014247428.1">
    <property type="nucleotide sequence ID" value="XM_014391942.2"/>
</dbReference>
<dbReference type="GO" id="GO:0005509">
    <property type="term" value="F:calcium ion binding"/>
    <property type="evidence" value="ECO:0007669"/>
    <property type="project" value="InterPro"/>
</dbReference>
<keyword evidence="4" id="KW-1185">Reference proteome</keyword>
<dbReference type="InterPro" id="IPR011992">
    <property type="entry name" value="EF-hand-dom_pair"/>
</dbReference>
<dbReference type="InterPro" id="IPR056587">
    <property type="entry name" value="EF_EFCAB10_C"/>
</dbReference>
<reference evidence="3" key="1">
    <citation type="submission" date="2022-01" db="UniProtKB">
        <authorList>
            <consortium name="EnsemblMetazoa"/>
        </authorList>
    </citation>
    <scope>IDENTIFICATION</scope>
</reference>
<dbReference type="OrthoDB" id="10260455at2759"/>
<dbReference type="PROSITE" id="PS50222">
    <property type="entry name" value="EF_HAND_2"/>
    <property type="match status" value="1"/>
</dbReference>
<dbReference type="Pfam" id="PF24548">
    <property type="entry name" value="EF_EFCAB10_C"/>
    <property type="match status" value="1"/>
</dbReference>
<feature type="compositionally biased region" description="Acidic residues" evidence="1">
    <location>
        <begin position="64"/>
        <end position="78"/>
    </location>
</feature>
<dbReference type="PANTHER" id="PTHR21847:SF1">
    <property type="entry name" value="EF-HAND CALCIUM-BINDING DOMAIN-CONTAINING PROTEIN 10"/>
    <property type="match status" value="1"/>
</dbReference>
<dbReference type="PANTHER" id="PTHR21847">
    <property type="entry name" value="EF-HAND CALCIUM-BINDING DOMAIN-CONTAINING PROTEIN 10"/>
    <property type="match status" value="1"/>
</dbReference>
<proteinExistence type="predicted"/>
<protein>
    <recommendedName>
        <fullName evidence="2">EF-hand domain-containing protein</fullName>
    </recommendedName>
</protein>
<evidence type="ECO:0000313" key="4">
    <source>
        <dbReference type="Proteomes" id="UP000494040"/>
    </source>
</evidence>
<dbReference type="Proteomes" id="UP000494040">
    <property type="component" value="Unassembled WGS sequence"/>
</dbReference>
<dbReference type="AlphaFoldDB" id="A0A8I6RJK8"/>
<evidence type="ECO:0000313" key="3">
    <source>
        <dbReference type="EnsemblMetazoa" id="XP_014247428.1"/>
    </source>
</evidence>
<feature type="domain" description="EF-hand" evidence="2">
    <location>
        <begin position="186"/>
        <end position="221"/>
    </location>
</feature>
<dbReference type="EnsemblMetazoa" id="XM_014391942.2">
    <property type="protein sequence ID" value="XP_014247428.1"/>
    <property type="gene ID" value="LOC106665492"/>
</dbReference>
<accession>A0A8I6RJK8</accession>
<organism evidence="3 4">
    <name type="scientific">Cimex lectularius</name>
    <name type="common">Bed bug</name>
    <name type="synonym">Acanthia lectularia</name>
    <dbReference type="NCBI Taxonomy" id="79782"/>
    <lineage>
        <taxon>Eukaryota</taxon>
        <taxon>Metazoa</taxon>
        <taxon>Ecdysozoa</taxon>
        <taxon>Arthropoda</taxon>
        <taxon>Hexapoda</taxon>
        <taxon>Insecta</taxon>
        <taxon>Pterygota</taxon>
        <taxon>Neoptera</taxon>
        <taxon>Paraneoptera</taxon>
        <taxon>Hemiptera</taxon>
        <taxon>Heteroptera</taxon>
        <taxon>Panheteroptera</taxon>
        <taxon>Cimicomorpha</taxon>
        <taxon>Cimicidae</taxon>
        <taxon>Cimex</taxon>
    </lineage>
</organism>
<name>A0A8I6RJK8_CIMLE</name>
<evidence type="ECO:0000259" key="2">
    <source>
        <dbReference type="PROSITE" id="PS50222"/>
    </source>
</evidence>
<dbReference type="GeneID" id="106665492"/>
<dbReference type="InterPro" id="IPR039879">
    <property type="entry name" value="EFC10"/>
</dbReference>
<dbReference type="KEGG" id="clec:106665492"/>
<dbReference type="InterPro" id="IPR002048">
    <property type="entry name" value="EF_hand_dom"/>
</dbReference>
<sequence>MFKPELTVDDLRAFVEKPIYTTEKDNVSTLEQILNEDEGENEIYPGIPGLGQFLPVTPCITYEDEDELEEEEEEEGLPEELKSETKSKTSCKLRMSEAAEQDGETQKINVHLPANLLLFNKRGTLSQREKTLFRYFRRRRIIDLFKFMMNHLLANEPEHPLEFLRGLLDQCLLFRSGHAERAPLLFEDKHIDSIFRAMDPGKSGFITVEQYLNGMKTMFLKEFSTNPVVDEKTGLVSQAEFFENAKLGLVEDLLDMIIVPPPPEPPEEVEFAVYDTALLARQKQIMNVESARRYLESLLEWQQKQKVQKECFNKPPDGGELPPIIPEEKFGEHFKPLKTLQDAYRPPSN</sequence>
<dbReference type="SUPFAM" id="SSF47473">
    <property type="entry name" value="EF-hand"/>
    <property type="match status" value="1"/>
</dbReference>
<feature type="region of interest" description="Disordered" evidence="1">
    <location>
        <begin position="64"/>
        <end position="89"/>
    </location>
</feature>
<evidence type="ECO:0000256" key="1">
    <source>
        <dbReference type="SAM" id="MobiDB-lite"/>
    </source>
</evidence>